<proteinExistence type="predicted"/>
<dbReference type="Proteomes" id="UP000195696">
    <property type="component" value="Unassembled WGS sequence"/>
</dbReference>
<sequence>MEISFVAGMTNPVLVCV</sequence>
<dbReference type="AlphaFoldDB" id="A0A1G4EZB5"/>
<dbReference type="EMBL" id="FMAK01000079">
    <property type="protein sequence ID" value="SCB71546.1"/>
    <property type="molecule type" value="Genomic_DNA"/>
</dbReference>
<gene>
    <name evidence="1" type="ORF">BWGO95_05792</name>
</gene>
<accession>A0A1G4EZB5</accession>
<protein>
    <submittedName>
        <fullName evidence="1">Uncharacterized protein</fullName>
    </submittedName>
</protein>
<name>A0A1G4EZB5_BACMY</name>
<organism evidence="1 2">
    <name type="scientific">Bacillus mycoides</name>
    <dbReference type="NCBI Taxonomy" id="1405"/>
    <lineage>
        <taxon>Bacteria</taxon>
        <taxon>Bacillati</taxon>
        <taxon>Bacillota</taxon>
        <taxon>Bacilli</taxon>
        <taxon>Bacillales</taxon>
        <taxon>Bacillaceae</taxon>
        <taxon>Bacillus</taxon>
        <taxon>Bacillus cereus group</taxon>
    </lineage>
</organism>
<evidence type="ECO:0000313" key="1">
    <source>
        <dbReference type="EMBL" id="SCB71546.1"/>
    </source>
</evidence>
<evidence type="ECO:0000313" key="2">
    <source>
        <dbReference type="Proteomes" id="UP000195696"/>
    </source>
</evidence>
<reference evidence="1 2" key="1">
    <citation type="submission" date="2016-08" db="EMBL/GenBank/DDBJ databases">
        <authorList>
            <person name="Seilhamer J.J."/>
        </authorList>
    </citation>
    <scope>NUCLEOTIDE SEQUENCE [LARGE SCALE GENOMIC DNA]</scope>
    <source>
        <strain evidence="1 2">SDA_GO95</strain>
    </source>
</reference>